<dbReference type="Pfam" id="PF01206">
    <property type="entry name" value="TusA"/>
    <property type="match status" value="1"/>
</dbReference>
<dbReference type="InterPro" id="IPR001455">
    <property type="entry name" value="TusA-like"/>
</dbReference>
<keyword evidence="3" id="KW-0808">Transferase</keyword>
<accession>A0A7C4U9B3</accession>
<dbReference type="AlphaFoldDB" id="A0A7C4U9B3"/>
<evidence type="ECO:0000259" key="2">
    <source>
        <dbReference type="PROSITE" id="PS01148"/>
    </source>
</evidence>
<dbReference type="EMBL" id="DTHG01000017">
    <property type="protein sequence ID" value="HGW91191.1"/>
    <property type="molecule type" value="Genomic_DNA"/>
</dbReference>
<feature type="domain" description="UPF0033" evidence="2">
    <location>
        <begin position="7"/>
        <end position="31"/>
    </location>
</feature>
<proteinExistence type="inferred from homology"/>
<protein>
    <submittedName>
        <fullName evidence="3">Sulfurtransferase TusA family protein</fullName>
    </submittedName>
</protein>
<dbReference type="CDD" id="cd00291">
    <property type="entry name" value="SirA_YedF_YeeD"/>
    <property type="match status" value="1"/>
</dbReference>
<dbReference type="PANTHER" id="PTHR33279">
    <property type="entry name" value="SULFUR CARRIER PROTEIN YEDF-RELATED"/>
    <property type="match status" value="1"/>
</dbReference>
<dbReference type="GO" id="GO:0016740">
    <property type="term" value="F:transferase activity"/>
    <property type="evidence" value="ECO:0007669"/>
    <property type="project" value="UniProtKB-KW"/>
</dbReference>
<comment type="caution">
    <text evidence="3">The sequence shown here is derived from an EMBL/GenBank/DDBJ whole genome shotgun (WGS) entry which is preliminary data.</text>
</comment>
<comment type="similarity">
    <text evidence="1">Belongs to the sulfur carrier protein TusA family.</text>
</comment>
<dbReference type="PANTHER" id="PTHR33279:SF18">
    <property type="entry name" value="SULFUR CARRIER PROTEIN MJ0990-RELATED"/>
    <property type="match status" value="1"/>
</dbReference>
<name>A0A7C4U9B3_UNCW3</name>
<sequence length="76" mass="8397">MKPDIIVDVTGEICPIPLIEFRKAIASAKKGEVIQIIGTHEDSKKEIPLAAEGMGLEIISIEDEQGLWKITVRKNK</sequence>
<evidence type="ECO:0000313" key="3">
    <source>
        <dbReference type="EMBL" id="HGW91191.1"/>
    </source>
</evidence>
<reference evidence="3" key="1">
    <citation type="journal article" date="2020" name="mSystems">
        <title>Genome- and Community-Level Interaction Insights into Carbon Utilization and Element Cycling Functions of Hydrothermarchaeota in Hydrothermal Sediment.</title>
        <authorList>
            <person name="Zhou Z."/>
            <person name="Liu Y."/>
            <person name="Xu W."/>
            <person name="Pan J."/>
            <person name="Luo Z.H."/>
            <person name="Li M."/>
        </authorList>
    </citation>
    <scope>NUCLEOTIDE SEQUENCE [LARGE SCALE GENOMIC DNA]</scope>
    <source>
        <strain evidence="3">SpSt-780</strain>
    </source>
</reference>
<dbReference type="SUPFAM" id="SSF64307">
    <property type="entry name" value="SirA-like"/>
    <property type="match status" value="1"/>
</dbReference>
<gene>
    <name evidence="3" type="ORF">ENV67_01445</name>
</gene>
<evidence type="ECO:0000256" key="1">
    <source>
        <dbReference type="ARBA" id="ARBA00008984"/>
    </source>
</evidence>
<dbReference type="Gene3D" id="3.30.110.40">
    <property type="entry name" value="TusA-like domain"/>
    <property type="match status" value="1"/>
</dbReference>
<dbReference type="PROSITE" id="PS01148">
    <property type="entry name" value="UPF0033"/>
    <property type="match status" value="1"/>
</dbReference>
<dbReference type="InterPro" id="IPR036868">
    <property type="entry name" value="TusA-like_sf"/>
</dbReference>
<organism evidence="3">
    <name type="scientific">candidate division WOR-3 bacterium</name>
    <dbReference type="NCBI Taxonomy" id="2052148"/>
    <lineage>
        <taxon>Bacteria</taxon>
        <taxon>Bacteria division WOR-3</taxon>
    </lineage>
</organism>